<dbReference type="Proteomes" id="UP001632038">
    <property type="component" value="Unassembled WGS sequence"/>
</dbReference>
<organism evidence="3 4">
    <name type="scientific">Castilleja foliolosa</name>
    <dbReference type="NCBI Taxonomy" id="1961234"/>
    <lineage>
        <taxon>Eukaryota</taxon>
        <taxon>Viridiplantae</taxon>
        <taxon>Streptophyta</taxon>
        <taxon>Embryophyta</taxon>
        <taxon>Tracheophyta</taxon>
        <taxon>Spermatophyta</taxon>
        <taxon>Magnoliopsida</taxon>
        <taxon>eudicotyledons</taxon>
        <taxon>Gunneridae</taxon>
        <taxon>Pentapetalae</taxon>
        <taxon>asterids</taxon>
        <taxon>lamiids</taxon>
        <taxon>Lamiales</taxon>
        <taxon>Orobanchaceae</taxon>
        <taxon>Pedicularideae</taxon>
        <taxon>Castillejinae</taxon>
        <taxon>Castilleja</taxon>
    </lineage>
</organism>
<evidence type="ECO:0000256" key="1">
    <source>
        <dbReference type="ARBA" id="ARBA00010515"/>
    </source>
</evidence>
<dbReference type="PANTHER" id="PTHR23024">
    <property type="entry name" value="ARYLACETAMIDE DEACETYLASE"/>
    <property type="match status" value="1"/>
</dbReference>
<dbReference type="Pfam" id="PF07859">
    <property type="entry name" value="Abhydrolase_3"/>
    <property type="match status" value="1"/>
</dbReference>
<evidence type="ECO:0000259" key="2">
    <source>
        <dbReference type="Pfam" id="PF07859"/>
    </source>
</evidence>
<dbReference type="InterPro" id="IPR013094">
    <property type="entry name" value="AB_hydrolase_3"/>
</dbReference>
<protein>
    <recommendedName>
        <fullName evidence="2">Alpha/beta hydrolase fold-3 domain-containing protein</fullName>
    </recommendedName>
</protein>
<comment type="caution">
    <text evidence="3">The sequence shown here is derived from an EMBL/GenBank/DDBJ whole genome shotgun (WGS) entry which is preliminary data.</text>
</comment>
<keyword evidence="4" id="KW-1185">Reference proteome</keyword>
<comment type="similarity">
    <text evidence="1">Belongs to the 'GDXG' lipolytic enzyme family.</text>
</comment>
<accession>A0ABD3D0X9</accession>
<dbReference type="AlphaFoldDB" id="A0ABD3D0X9"/>
<sequence length="328" mass="36002">MASTPTKEVHTDLSPYIKLYTDGTVDRLFGSPHVPPSQEDPSTSVSSKDVTISPSISARIYLPKLTQRTKKLPILVYYHAGAFCLESAFSLFDHRYINILSAAAGALVVSVEYRLAPEHPLPAAYEDSWDALKWVCSHGYNIDQTSDFEKDDWITDHGDLNRIFVGGDSAGGNIAHNIAMRAGSDTLPGNTRVVGTILSYPYFWGSNPIGNEPIEDIEQSLPYRMWMFVYPSAIGGIDNPSINPLVDFAPGLSGLGCSKLMVCVAEKDELSGRGLAYAEKVKKSGWKGEVEVVEIDGEDHCFQLYDPGNDKAKDFIKRLANFITGSEL</sequence>
<gene>
    <name evidence="3" type="ORF">CASFOL_021654</name>
</gene>
<name>A0ABD3D0X9_9LAMI</name>
<evidence type="ECO:0000313" key="3">
    <source>
        <dbReference type="EMBL" id="KAL3634600.1"/>
    </source>
</evidence>
<proteinExistence type="inferred from homology"/>
<reference evidence="4" key="1">
    <citation type="journal article" date="2024" name="IScience">
        <title>Strigolactones Initiate the Formation of Haustorium-like Structures in Castilleja.</title>
        <authorList>
            <person name="Buerger M."/>
            <person name="Peterson D."/>
            <person name="Chory J."/>
        </authorList>
    </citation>
    <scope>NUCLEOTIDE SEQUENCE [LARGE SCALE GENOMIC DNA]</scope>
</reference>
<dbReference type="Gene3D" id="3.40.50.1820">
    <property type="entry name" value="alpha/beta hydrolase"/>
    <property type="match status" value="1"/>
</dbReference>
<dbReference type="InterPro" id="IPR029058">
    <property type="entry name" value="AB_hydrolase_fold"/>
</dbReference>
<dbReference type="InterPro" id="IPR050466">
    <property type="entry name" value="Carboxylest/Gibb_receptor"/>
</dbReference>
<feature type="domain" description="Alpha/beta hydrolase fold-3" evidence="2">
    <location>
        <begin position="75"/>
        <end position="303"/>
    </location>
</feature>
<evidence type="ECO:0000313" key="4">
    <source>
        <dbReference type="Proteomes" id="UP001632038"/>
    </source>
</evidence>
<dbReference type="SUPFAM" id="SSF53474">
    <property type="entry name" value="alpha/beta-Hydrolases"/>
    <property type="match status" value="1"/>
</dbReference>
<dbReference type="PANTHER" id="PTHR23024:SF551">
    <property type="entry name" value="2-HYDROXYISOFLAVANONE DEHYDRATASE-LIKE"/>
    <property type="match status" value="1"/>
</dbReference>
<dbReference type="EMBL" id="JAVIJP010000028">
    <property type="protein sequence ID" value="KAL3634600.1"/>
    <property type="molecule type" value="Genomic_DNA"/>
</dbReference>